<proteinExistence type="predicted"/>
<evidence type="ECO:0000256" key="8">
    <source>
        <dbReference type="ARBA" id="ARBA00022989"/>
    </source>
</evidence>
<comment type="catalytic activity">
    <reaction evidence="11">
        <text>NAD(+) + NADPH + H(+)(in) = NADH + NADP(+) + H(+)(out)</text>
        <dbReference type="Rhea" id="RHEA:47992"/>
        <dbReference type="ChEBI" id="CHEBI:15378"/>
        <dbReference type="ChEBI" id="CHEBI:57540"/>
        <dbReference type="ChEBI" id="CHEBI:57783"/>
        <dbReference type="ChEBI" id="CHEBI:57945"/>
        <dbReference type="ChEBI" id="CHEBI:58349"/>
        <dbReference type="EC" id="7.1.1.1"/>
    </reaction>
</comment>
<feature type="transmembrane region" description="Helical" evidence="13">
    <location>
        <begin position="132"/>
        <end position="154"/>
    </location>
</feature>
<evidence type="ECO:0000256" key="11">
    <source>
        <dbReference type="ARBA" id="ARBA00048202"/>
    </source>
</evidence>
<evidence type="ECO:0000313" key="17">
    <source>
        <dbReference type="Proteomes" id="UP000324800"/>
    </source>
</evidence>
<evidence type="ECO:0000256" key="5">
    <source>
        <dbReference type="ARBA" id="ARBA00022692"/>
    </source>
</evidence>
<evidence type="ECO:0000256" key="3">
    <source>
        <dbReference type="ARBA" id="ARBA00022475"/>
    </source>
</evidence>
<evidence type="ECO:0000256" key="12">
    <source>
        <dbReference type="SAM" id="MobiDB-lite"/>
    </source>
</evidence>
<evidence type="ECO:0000256" key="4">
    <source>
        <dbReference type="ARBA" id="ARBA00022519"/>
    </source>
</evidence>
<keyword evidence="6" id="KW-0521">NADP</keyword>
<dbReference type="GO" id="GO:0050661">
    <property type="term" value="F:NADP binding"/>
    <property type="evidence" value="ECO:0007669"/>
    <property type="project" value="TreeGrafter"/>
</dbReference>
<evidence type="ECO:0000256" key="1">
    <source>
        <dbReference type="ARBA" id="ARBA00004429"/>
    </source>
</evidence>
<dbReference type="Pfam" id="PF12769">
    <property type="entry name" value="PNTB_4TM"/>
    <property type="match status" value="1"/>
</dbReference>
<evidence type="ECO:0000259" key="14">
    <source>
        <dbReference type="Pfam" id="PF01262"/>
    </source>
</evidence>
<keyword evidence="7" id="KW-1278">Translocase</keyword>
<evidence type="ECO:0000256" key="6">
    <source>
        <dbReference type="ARBA" id="ARBA00022857"/>
    </source>
</evidence>
<keyword evidence="8 13" id="KW-1133">Transmembrane helix</keyword>
<name>A0A5J4U4C3_9EUKA</name>
<dbReference type="GO" id="GO:0008750">
    <property type="term" value="F:proton-translocating NAD(P)+ transhydrogenase activity"/>
    <property type="evidence" value="ECO:0007669"/>
    <property type="project" value="UniProtKB-EC"/>
</dbReference>
<dbReference type="GO" id="GO:0006740">
    <property type="term" value="P:NADPH regeneration"/>
    <property type="evidence" value="ECO:0007669"/>
    <property type="project" value="TreeGrafter"/>
</dbReference>
<evidence type="ECO:0000256" key="9">
    <source>
        <dbReference type="ARBA" id="ARBA00023027"/>
    </source>
</evidence>
<feature type="region of interest" description="Disordered" evidence="12">
    <location>
        <begin position="96"/>
        <end position="120"/>
    </location>
</feature>
<keyword evidence="9" id="KW-0520">NAD</keyword>
<keyword evidence="10 13" id="KW-0472">Membrane</keyword>
<feature type="transmembrane region" description="Helical" evidence="13">
    <location>
        <begin position="160"/>
        <end position="180"/>
    </location>
</feature>
<dbReference type="EMBL" id="SNRW01020712">
    <property type="protein sequence ID" value="KAA6365199.1"/>
    <property type="molecule type" value="Genomic_DNA"/>
</dbReference>
<gene>
    <name evidence="16" type="ORF">EZS28_039273</name>
</gene>
<dbReference type="InterPro" id="IPR007698">
    <property type="entry name" value="AlaDH/PNT_NAD(H)-bd"/>
</dbReference>
<dbReference type="Pfam" id="PF01262">
    <property type="entry name" value="AlaDh_PNT_C"/>
    <property type="match status" value="1"/>
</dbReference>
<dbReference type="OrthoDB" id="37244at2759"/>
<protein>
    <recommendedName>
        <fullName evidence="2">proton-translocating NAD(P)(+) transhydrogenase</fullName>
        <ecNumber evidence="2">7.1.1.1</ecNumber>
    </recommendedName>
</protein>
<feature type="compositionally biased region" description="Basic and acidic residues" evidence="12">
    <location>
        <begin position="102"/>
        <end position="120"/>
    </location>
</feature>
<evidence type="ECO:0000256" key="10">
    <source>
        <dbReference type="ARBA" id="ARBA00023136"/>
    </source>
</evidence>
<feature type="transmembrane region" description="Helical" evidence="13">
    <location>
        <begin position="187"/>
        <end position="205"/>
    </location>
</feature>
<accession>A0A5J4U4C3</accession>
<evidence type="ECO:0000313" key="16">
    <source>
        <dbReference type="EMBL" id="KAA6365199.1"/>
    </source>
</evidence>
<dbReference type="Gene3D" id="3.40.50.720">
    <property type="entry name" value="NAD(P)-binding Rossmann-like Domain"/>
    <property type="match status" value="2"/>
</dbReference>
<evidence type="ECO:0000256" key="13">
    <source>
        <dbReference type="SAM" id="Phobius"/>
    </source>
</evidence>
<dbReference type="AlphaFoldDB" id="A0A5J4U4C3"/>
<keyword evidence="4" id="KW-0997">Cell inner membrane</keyword>
<sequence length="250" mass="27373">VIVDLAAESGGNCDLTQPGHTILTSNGVTIIGETDFPSRMATQSSQMFSNNLCHLLDEMGKGVDFKIDEKNEIVYGSLAVAQGVIKWDPNRKPVSVTAAPAAKKDDKPAAVKKDEKKEDKKPEVAVKKGSNWFFYFKWGLFASFIIGLLVVSVFMPSDMLMQLIIFVFAIYIGYMVIWNVTPSLHTPLMSVTNAVSGIIVCGGIVELTTQFLGVSFCLGCIAVLFASINVFGGFIVTHRMLQMFVLEKFQ</sequence>
<keyword evidence="3" id="KW-1003">Cell membrane</keyword>
<comment type="caution">
    <text evidence="16">The sequence shown here is derived from an EMBL/GenBank/DDBJ whole genome shotgun (WGS) entry which is preliminary data.</text>
</comment>
<feature type="transmembrane region" description="Helical" evidence="13">
    <location>
        <begin position="211"/>
        <end position="236"/>
    </location>
</feature>
<dbReference type="GO" id="GO:0005886">
    <property type="term" value="C:plasma membrane"/>
    <property type="evidence" value="ECO:0007669"/>
    <property type="project" value="UniProtKB-SubCell"/>
</dbReference>
<dbReference type="PANTHER" id="PTHR10160">
    <property type="entry name" value="NAD(P) TRANSHYDROGENASE"/>
    <property type="match status" value="1"/>
</dbReference>
<organism evidence="16 17">
    <name type="scientific">Streblomastix strix</name>
    <dbReference type="NCBI Taxonomy" id="222440"/>
    <lineage>
        <taxon>Eukaryota</taxon>
        <taxon>Metamonada</taxon>
        <taxon>Preaxostyla</taxon>
        <taxon>Oxymonadida</taxon>
        <taxon>Streblomastigidae</taxon>
        <taxon>Streblomastix</taxon>
    </lineage>
</organism>
<keyword evidence="5 13" id="KW-0812">Transmembrane</keyword>
<evidence type="ECO:0000256" key="2">
    <source>
        <dbReference type="ARBA" id="ARBA00012943"/>
    </source>
</evidence>
<reference evidence="16 17" key="1">
    <citation type="submission" date="2019-03" db="EMBL/GenBank/DDBJ databases">
        <title>Single cell metagenomics reveals metabolic interactions within the superorganism composed of flagellate Streblomastix strix and complex community of Bacteroidetes bacteria on its surface.</title>
        <authorList>
            <person name="Treitli S.C."/>
            <person name="Kolisko M."/>
            <person name="Husnik F."/>
            <person name="Keeling P."/>
            <person name="Hampl V."/>
        </authorList>
    </citation>
    <scope>NUCLEOTIDE SEQUENCE [LARGE SCALE GENOMIC DNA]</scope>
    <source>
        <strain evidence="16">ST1C</strain>
    </source>
</reference>
<dbReference type="PANTHER" id="PTHR10160:SF19">
    <property type="entry name" value="PROTON-TRANSLOCATING NAD(P)(+) TRANSHYDROGENASE"/>
    <property type="match status" value="1"/>
</dbReference>
<feature type="non-terminal residue" evidence="16">
    <location>
        <position position="1"/>
    </location>
</feature>
<feature type="domain" description="NAD(P) transhydrogenase alpha subunit C-terminal" evidence="15">
    <location>
        <begin position="162"/>
        <end position="244"/>
    </location>
</feature>
<feature type="domain" description="Alanine dehydrogenase/pyridine nucleotide transhydrogenase NAD(H)-binding" evidence="14">
    <location>
        <begin position="1"/>
        <end position="87"/>
    </location>
</feature>
<dbReference type="Proteomes" id="UP000324800">
    <property type="component" value="Unassembled WGS sequence"/>
</dbReference>
<comment type="subcellular location">
    <subcellularLocation>
        <location evidence="1">Cell inner membrane</location>
        <topology evidence="1">Multi-pass membrane protein</topology>
    </subcellularLocation>
</comment>
<evidence type="ECO:0000259" key="15">
    <source>
        <dbReference type="Pfam" id="PF12769"/>
    </source>
</evidence>
<evidence type="ECO:0000256" key="7">
    <source>
        <dbReference type="ARBA" id="ARBA00022967"/>
    </source>
</evidence>
<dbReference type="EC" id="7.1.1.1" evidence="2"/>
<dbReference type="InterPro" id="IPR024605">
    <property type="entry name" value="NADP_transhyd_a_C"/>
</dbReference>